<evidence type="ECO:0000313" key="10">
    <source>
        <dbReference type="EMBL" id="SJM92114.1"/>
    </source>
</evidence>
<dbReference type="EC" id="2.7.13.3" evidence="2"/>
<evidence type="ECO:0000256" key="2">
    <source>
        <dbReference type="ARBA" id="ARBA00012438"/>
    </source>
</evidence>
<dbReference type="Pfam" id="PF00512">
    <property type="entry name" value="HisKA"/>
    <property type="match status" value="1"/>
</dbReference>
<keyword evidence="7" id="KW-0067">ATP-binding</keyword>
<evidence type="ECO:0000256" key="6">
    <source>
        <dbReference type="ARBA" id="ARBA00022777"/>
    </source>
</evidence>
<organism evidence="10 11">
    <name type="scientific">Crenothrix polyspora</name>
    <dbReference type="NCBI Taxonomy" id="360316"/>
    <lineage>
        <taxon>Bacteria</taxon>
        <taxon>Pseudomonadati</taxon>
        <taxon>Pseudomonadota</taxon>
        <taxon>Gammaproteobacteria</taxon>
        <taxon>Methylococcales</taxon>
        <taxon>Crenotrichaceae</taxon>
        <taxon>Crenothrix</taxon>
    </lineage>
</organism>
<name>A0A1R4H7A2_9GAMM</name>
<dbReference type="Pfam" id="PF02518">
    <property type="entry name" value="HATPase_c"/>
    <property type="match status" value="1"/>
</dbReference>
<reference evidence="11" key="1">
    <citation type="submission" date="2017-02" db="EMBL/GenBank/DDBJ databases">
        <authorList>
            <person name="Daims H."/>
        </authorList>
    </citation>
    <scope>NUCLEOTIDE SEQUENCE [LARGE SCALE GENOMIC DNA]</scope>
</reference>
<evidence type="ECO:0000256" key="8">
    <source>
        <dbReference type="ARBA" id="ARBA00023012"/>
    </source>
</evidence>
<dbReference type="PANTHER" id="PTHR43065">
    <property type="entry name" value="SENSOR HISTIDINE KINASE"/>
    <property type="match status" value="1"/>
</dbReference>
<dbReference type="InterPro" id="IPR003661">
    <property type="entry name" value="HisK_dim/P_dom"/>
</dbReference>
<feature type="domain" description="Histidine kinase" evidence="9">
    <location>
        <begin position="16"/>
        <end position="235"/>
    </location>
</feature>
<evidence type="ECO:0000256" key="7">
    <source>
        <dbReference type="ARBA" id="ARBA00022840"/>
    </source>
</evidence>
<dbReference type="EMBL" id="FUKJ01000174">
    <property type="protein sequence ID" value="SJM92114.1"/>
    <property type="molecule type" value="Genomic_DNA"/>
</dbReference>
<protein>
    <recommendedName>
        <fullName evidence="2">histidine kinase</fullName>
        <ecNumber evidence="2">2.7.13.3</ecNumber>
    </recommendedName>
</protein>
<evidence type="ECO:0000256" key="5">
    <source>
        <dbReference type="ARBA" id="ARBA00022741"/>
    </source>
</evidence>
<gene>
    <name evidence="10" type="ORF">CRENPOLYSF2_2550001</name>
</gene>
<keyword evidence="3" id="KW-0597">Phosphoprotein</keyword>
<dbReference type="GO" id="GO:0005524">
    <property type="term" value="F:ATP binding"/>
    <property type="evidence" value="ECO:0007669"/>
    <property type="project" value="UniProtKB-KW"/>
</dbReference>
<evidence type="ECO:0000256" key="3">
    <source>
        <dbReference type="ARBA" id="ARBA00022553"/>
    </source>
</evidence>
<dbReference type="SMART" id="SM00388">
    <property type="entry name" value="HisKA"/>
    <property type="match status" value="1"/>
</dbReference>
<dbReference type="PROSITE" id="PS50109">
    <property type="entry name" value="HIS_KIN"/>
    <property type="match status" value="1"/>
</dbReference>
<dbReference type="SMART" id="SM00387">
    <property type="entry name" value="HATPase_c"/>
    <property type="match status" value="1"/>
</dbReference>
<keyword evidence="8" id="KW-0902">Two-component regulatory system</keyword>
<accession>A0A1R4H7A2</accession>
<dbReference type="InterPro" id="IPR036097">
    <property type="entry name" value="HisK_dim/P_sf"/>
</dbReference>
<dbReference type="InterPro" id="IPR036890">
    <property type="entry name" value="HATPase_C_sf"/>
</dbReference>
<keyword evidence="5" id="KW-0547">Nucleotide-binding</keyword>
<dbReference type="PANTHER" id="PTHR43065:SF46">
    <property type="entry name" value="C4-DICARBOXYLATE TRANSPORT SENSOR PROTEIN DCTB"/>
    <property type="match status" value="1"/>
</dbReference>
<dbReference type="InterPro" id="IPR004358">
    <property type="entry name" value="Sig_transdc_His_kin-like_C"/>
</dbReference>
<evidence type="ECO:0000259" key="9">
    <source>
        <dbReference type="PROSITE" id="PS50109"/>
    </source>
</evidence>
<keyword evidence="4 10" id="KW-0808">Transferase</keyword>
<dbReference type="SUPFAM" id="SSF55874">
    <property type="entry name" value="ATPase domain of HSP90 chaperone/DNA topoisomerase II/histidine kinase"/>
    <property type="match status" value="1"/>
</dbReference>
<proteinExistence type="predicted"/>
<keyword evidence="11" id="KW-1185">Reference proteome</keyword>
<sequence length="235" mass="25166">MEQASRLYVASQTAAAIAHELNQPLTAISYYADVTLDMLKTGNPDPQKISSIMEKCSQQALRAGEVIRQLMAVLHKGETVSEAIDINTAIHEASDYVKADGHLGDFKIKLKLAAGLPPVTANGLQIQKVLINLLHNGLESMQESEINTGTITVTTHRSIGDSPMAQVTVCDSGTGVADATTLKSIFQPFYTTKPTGLGMGLAISRALIEAHGGKMWAEQNADRGVSIHFTLPLEI</sequence>
<dbReference type="Proteomes" id="UP000195442">
    <property type="component" value="Unassembled WGS sequence"/>
</dbReference>
<dbReference type="GO" id="GO:0000155">
    <property type="term" value="F:phosphorelay sensor kinase activity"/>
    <property type="evidence" value="ECO:0007669"/>
    <property type="project" value="InterPro"/>
</dbReference>
<dbReference type="SUPFAM" id="SSF47384">
    <property type="entry name" value="Homodimeric domain of signal transducing histidine kinase"/>
    <property type="match status" value="1"/>
</dbReference>
<evidence type="ECO:0000313" key="11">
    <source>
        <dbReference type="Proteomes" id="UP000195442"/>
    </source>
</evidence>
<dbReference type="PRINTS" id="PR00344">
    <property type="entry name" value="BCTRLSENSOR"/>
</dbReference>
<dbReference type="AlphaFoldDB" id="A0A1R4H7A2"/>
<evidence type="ECO:0000256" key="4">
    <source>
        <dbReference type="ARBA" id="ARBA00022679"/>
    </source>
</evidence>
<dbReference type="InterPro" id="IPR003594">
    <property type="entry name" value="HATPase_dom"/>
</dbReference>
<dbReference type="Gene3D" id="1.10.287.130">
    <property type="match status" value="1"/>
</dbReference>
<dbReference type="Gene3D" id="3.30.565.10">
    <property type="entry name" value="Histidine kinase-like ATPase, C-terminal domain"/>
    <property type="match status" value="1"/>
</dbReference>
<evidence type="ECO:0000256" key="1">
    <source>
        <dbReference type="ARBA" id="ARBA00000085"/>
    </source>
</evidence>
<keyword evidence="6" id="KW-0418">Kinase</keyword>
<dbReference type="InterPro" id="IPR005467">
    <property type="entry name" value="His_kinase_dom"/>
</dbReference>
<dbReference type="CDD" id="cd00082">
    <property type="entry name" value="HisKA"/>
    <property type="match status" value="1"/>
</dbReference>
<comment type="catalytic activity">
    <reaction evidence="1">
        <text>ATP + protein L-histidine = ADP + protein N-phospho-L-histidine.</text>
        <dbReference type="EC" id="2.7.13.3"/>
    </reaction>
</comment>